<evidence type="ECO:0000313" key="2">
    <source>
        <dbReference type="Proteomes" id="UP000248340"/>
    </source>
</evidence>
<sequence>MQRLTPRAVGQVGVLAPEPAEVKKYIHNLSSTGETPADELCKAPFDSNKPVSTRMSYMSFGDEEATATVTRFGEFTQISRYLGHKPSSIYAIGSAGLPAAHRTRERAQHLEEMIEWGYGFGPGFQYPRAMDKIETYWWTNARSPMGLQSSNLLWRTCKTHHFPSRKYRVPN</sequence>
<gene>
    <name evidence="1" type="ORF">BO82DRAFT_422657</name>
</gene>
<dbReference type="OrthoDB" id="4159931at2759"/>
<dbReference type="VEuPathDB" id="FungiDB:BO82DRAFT_422657"/>
<organism evidence="1 2">
    <name type="scientific">Aspergillus uvarum CBS 121591</name>
    <dbReference type="NCBI Taxonomy" id="1448315"/>
    <lineage>
        <taxon>Eukaryota</taxon>
        <taxon>Fungi</taxon>
        <taxon>Dikarya</taxon>
        <taxon>Ascomycota</taxon>
        <taxon>Pezizomycotina</taxon>
        <taxon>Eurotiomycetes</taxon>
        <taxon>Eurotiomycetidae</taxon>
        <taxon>Eurotiales</taxon>
        <taxon>Aspergillaceae</taxon>
        <taxon>Aspergillus</taxon>
        <taxon>Aspergillus subgen. Circumdati</taxon>
    </lineage>
</organism>
<protein>
    <submittedName>
        <fullName evidence="1">Uncharacterized protein</fullName>
    </submittedName>
</protein>
<dbReference type="RefSeq" id="XP_025495940.1">
    <property type="nucleotide sequence ID" value="XM_025640218.1"/>
</dbReference>
<dbReference type="EMBL" id="KZ821679">
    <property type="protein sequence ID" value="PYH85740.1"/>
    <property type="molecule type" value="Genomic_DNA"/>
</dbReference>
<dbReference type="AlphaFoldDB" id="A0A319CMF5"/>
<keyword evidence="2" id="KW-1185">Reference proteome</keyword>
<name>A0A319CMF5_9EURO</name>
<dbReference type="Proteomes" id="UP000248340">
    <property type="component" value="Unassembled WGS sequence"/>
</dbReference>
<dbReference type="GeneID" id="37142960"/>
<accession>A0A319CMF5</accession>
<reference evidence="1 2" key="1">
    <citation type="submission" date="2016-12" db="EMBL/GenBank/DDBJ databases">
        <title>The genomes of Aspergillus section Nigri reveals drivers in fungal speciation.</title>
        <authorList>
            <consortium name="DOE Joint Genome Institute"/>
            <person name="Vesth T.C."/>
            <person name="Nybo J."/>
            <person name="Theobald S."/>
            <person name="Brandl J."/>
            <person name="Frisvad J.C."/>
            <person name="Nielsen K.F."/>
            <person name="Lyhne E.K."/>
            <person name="Kogle M.E."/>
            <person name="Kuo A."/>
            <person name="Riley R."/>
            <person name="Clum A."/>
            <person name="Nolan M."/>
            <person name="Lipzen A."/>
            <person name="Salamov A."/>
            <person name="Henrissat B."/>
            <person name="Wiebenga A."/>
            <person name="De Vries R.P."/>
            <person name="Grigoriev I.V."/>
            <person name="Mortensen U.H."/>
            <person name="Andersen M.R."/>
            <person name="Baker S.E."/>
        </authorList>
    </citation>
    <scope>NUCLEOTIDE SEQUENCE [LARGE SCALE GENOMIC DNA]</scope>
    <source>
        <strain evidence="1 2">CBS 121591</strain>
    </source>
</reference>
<evidence type="ECO:0000313" key="1">
    <source>
        <dbReference type="EMBL" id="PYH85740.1"/>
    </source>
</evidence>
<proteinExistence type="predicted"/>